<keyword evidence="2" id="KW-1133">Transmembrane helix</keyword>
<dbReference type="EMBL" id="NFKL01000013">
    <property type="protein sequence ID" value="OUP57472.1"/>
    <property type="molecule type" value="Genomic_DNA"/>
</dbReference>
<keyword evidence="2" id="KW-0472">Membrane</keyword>
<name>A0A1Y4LT66_9FIRM</name>
<comment type="caution">
    <text evidence="3">The sequence shown here is derived from an EMBL/GenBank/DDBJ whole genome shotgun (WGS) entry which is preliminary data.</text>
</comment>
<evidence type="ECO:0000256" key="2">
    <source>
        <dbReference type="SAM" id="Phobius"/>
    </source>
</evidence>
<evidence type="ECO:0000313" key="4">
    <source>
        <dbReference type="Proteomes" id="UP000195326"/>
    </source>
</evidence>
<sequence length="78" mass="8899">MADDHDYGFYGKGLDGYVHYRQAMEESNQANRNRYNNSVQMPVSREPTPEEKRKARTVTFAILFAVILVTSLIVAFLG</sequence>
<dbReference type="STRING" id="501571.GCA_900143195_00911"/>
<keyword evidence="2" id="KW-0812">Transmembrane</keyword>
<evidence type="ECO:0000313" key="3">
    <source>
        <dbReference type="EMBL" id="OUP57472.1"/>
    </source>
</evidence>
<dbReference type="RefSeq" id="WP_087415279.1">
    <property type="nucleotide sequence ID" value="NZ_NFKL01000013.1"/>
</dbReference>
<dbReference type="AlphaFoldDB" id="A0A1Y4LT66"/>
<feature type="compositionally biased region" description="Polar residues" evidence="1">
    <location>
        <begin position="28"/>
        <end position="41"/>
    </location>
</feature>
<accession>A0A1Y4LT66</accession>
<gene>
    <name evidence="3" type="ORF">B5F15_10210</name>
</gene>
<feature type="transmembrane region" description="Helical" evidence="2">
    <location>
        <begin position="58"/>
        <end position="77"/>
    </location>
</feature>
<proteinExistence type="predicted"/>
<dbReference type="Proteomes" id="UP000195326">
    <property type="component" value="Unassembled WGS sequence"/>
</dbReference>
<feature type="region of interest" description="Disordered" evidence="1">
    <location>
        <begin position="28"/>
        <end position="51"/>
    </location>
</feature>
<organism evidence="3 4">
    <name type="scientific">Butyricicoccus pullicaecorum</name>
    <dbReference type="NCBI Taxonomy" id="501571"/>
    <lineage>
        <taxon>Bacteria</taxon>
        <taxon>Bacillati</taxon>
        <taxon>Bacillota</taxon>
        <taxon>Clostridia</taxon>
        <taxon>Eubacteriales</taxon>
        <taxon>Butyricicoccaceae</taxon>
        <taxon>Butyricicoccus</taxon>
    </lineage>
</organism>
<evidence type="ECO:0000256" key="1">
    <source>
        <dbReference type="SAM" id="MobiDB-lite"/>
    </source>
</evidence>
<reference evidence="4" key="1">
    <citation type="submission" date="2017-04" db="EMBL/GenBank/DDBJ databases">
        <title>Function of individual gut microbiota members based on whole genome sequencing of pure cultures obtained from chicken caecum.</title>
        <authorList>
            <person name="Medvecky M."/>
            <person name="Cejkova D."/>
            <person name="Polansky O."/>
            <person name="Karasova D."/>
            <person name="Kubasova T."/>
            <person name="Cizek A."/>
            <person name="Rychlik I."/>
        </authorList>
    </citation>
    <scope>NUCLEOTIDE SEQUENCE [LARGE SCALE GENOMIC DNA]</scope>
    <source>
        <strain evidence="4">An179</strain>
    </source>
</reference>
<protein>
    <submittedName>
        <fullName evidence="3">Uncharacterized protein</fullName>
    </submittedName>
</protein>